<proteinExistence type="predicted"/>
<protein>
    <submittedName>
        <fullName evidence="1">Uncharacterized protein</fullName>
    </submittedName>
</protein>
<evidence type="ECO:0000313" key="1">
    <source>
        <dbReference type="EMBL" id="KAI7994861.1"/>
    </source>
</evidence>
<comment type="caution">
    <text evidence="1">The sequence shown here is derived from an EMBL/GenBank/DDBJ whole genome shotgun (WGS) entry which is preliminary data.</text>
</comment>
<sequence>MQHQSNHIKKLTLVLQHTHTHTQSFPKSDPYDISLILGDSGSHSHCFIAESKNLQEDNSKNLLCDHKLPPSMAPVAPRSGDTIFANVERVVRFRLRLLSLSLSLSLFERRALHPNLWGHRASTSYGSGGGRGSQQTA</sequence>
<organism evidence="1 2">
    <name type="scientific">Camellia lanceoleosa</name>
    <dbReference type="NCBI Taxonomy" id="1840588"/>
    <lineage>
        <taxon>Eukaryota</taxon>
        <taxon>Viridiplantae</taxon>
        <taxon>Streptophyta</taxon>
        <taxon>Embryophyta</taxon>
        <taxon>Tracheophyta</taxon>
        <taxon>Spermatophyta</taxon>
        <taxon>Magnoliopsida</taxon>
        <taxon>eudicotyledons</taxon>
        <taxon>Gunneridae</taxon>
        <taxon>Pentapetalae</taxon>
        <taxon>asterids</taxon>
        <taxon>Ericales</taxon>
        <taxon>Theaceae</taxon>
        <taxon>Camellia</taxon>
    </lineage>
</organism>
<dbReference type="EMBL" id="CM045769">
    <property type="protein sequence ID" value="KAI7994861.1"/>
    <property type="molecule type" value="Genomic_DNA"/>
</dbReference>
<gene>
    <name evidence="1" type="ORF">LOK49_LG11G01724</name>
</gene>
<accession>A0ACC0G3K7</accession>
<evidence type="ECO:0000313" key="2">
    <source>
        <dbReference type="Proteomes" id="UP001060215"/>
    </source>
</evidence>
<name>A0ACC0G3K7_9ERIC</name>
<dbReference type="Proteomes" id="UP001060215">
    <property type="component" value="Chromosome 12"/>
</dbReference>
<keyword evidence="2" id="KW-1185">Reference proteome</keyword>
<reference evidence="1 2" key="1">
    <citation type="journal article" date="2022" name="Plant J.">
        <title>Chromosome-level genome of Camellia lanceoleosa provides a valuable resource for understanding genome evolution and self-incompatibility.</title>
        <authorList>
            <person name="Gong W."/>
            <person name="Xiao S."/>
            <person name="Wang L."/>
            <person name="Liao Z."/>
            <person name="Chang Y."/>
            <person name="Mo W."/>
            <person name="Hu G."/>
            <person name="Li W."/>
            <person name="Zhao G."/>
            <person name="Zhu H."/>
            <person name="Hu X."/>
            <person name="Ji K."/>
            <person name="Xiang X."/>
            <person name="Song Q."/>
            <person name="Yuan D."/>
            <person name="Jin S."/>
            <person name="Zhang L."/>
        </authorList>
    </citation>
    <scope>NUCLEOTIDE SEQUENCE [LARGE SCALE GENOMIC DNA]</scope>
    <source>
        <strain evidence="1">SQ_2022a</strain>
    </source>
</reference>